<keyword evidence="1" id="KW-0472">Membrane</keyword>
<feature type="non-terminal residue" evidence="2">
    <location>
        <position position="56"/>
    </location>
</feature>
<keyword evidence="1" id="KW-1133">Transmembrane helix</keyword>
<proteinExistence type="predicted"/>
<organism evidence="2 3">
    <name type="scientific">Prorocentrum cordatum</name>
    <dbReference type="NCBI Taxonomy" id="2364126"/>
    <lineage>
        <taxon>Eukaryota</taxon>
        <taxon>Sar</taxon>
        <taxon>Alveolata</taxon>
        <taxon>Dinophyceae</taxon>
        <taxon>Prorocentrales</taxon>
        <taxon>Prorocentraceae</taxon>
        <taxon>Prorocentrum</taxon>
    </lineage>
</organism>
<name>A0ABN9TLH2_9DINO</name>
<protein>
    <submittedName>
        <fullName evidence="2">Uncharacterized protein</fullName>
    </submittedName>
</protein>
<accession>A0ABN9TLH2</accession>
<keyword evidence="1" id="KW-0812">Transmembrane</keyword>
<dbReference type="EMBL" id="CAUYUJ010014849">
    <property type="protein sequence ID" value="CAK0846826.1"/>
    <property type="molecule type" value="Genomic_DNA"/>
</dbReference>
<evidence type="ECO:0000256" key="1">
    <source>
        <dbReference type="SAM" id="Phobius"/>
    </source>
</evidence>
<feature type="transmembrane region" description="Helical" evidence="1">
    <location>
        <begin position="22"/>
        <end position="41"/>
    </location>
</feature>
<dbReference type="Proteomes" id="UP001189429">
    <property type="component" value="Unassembled WGS sequence"/>
</dbReference>
<sequence>AITARCYLDVYIPVQHHAFSRVPLMVIILVAALTLLIEVMMMGVDMVRAIGVIDGR</sequence>
<evidence type="ECO:0000313" key="2">
    <source>
        <dbReference type="EMBL" id="CAK0846826.1"/>
    </source>
</evidence>
<feature type="non-terminal residue" evidence="2">
    <location>
        <position position="1"/>
    </location>
</feature>
<evidence type="ECO:0000313" key="3">
    <source>
        <dbReference type="Proteomes" id="UP001189429"/>
    </source>
</evidence>
<comment type="caution">
    <text evidence="2">The sequence shown here is derived from an EMBL/GenBank/DDBJ whole genome shotgun (WGS) entry which is preliminary data.</text>
</comment>
<keyword evidence="3" id="KW-1185">Reference proteome</keyword>
<reference evidence="2" key="1">
    <citation type="submission" date="2023-10" db="EMBL/GenBank/DDBJ databases">
        <authorList>
            <person name="Chen Y."/>
            <person name="Shah S."/>
            <person name="Dougan E. K."/>
            <person name="Thang M."/>
            <person name="Chan C."/>
        </authorList>
    </citation>
    <scope>NUCLEOTIDE SEQUENCE [LARGE SCALE GENOMIC DNA]</scope>
</reference>
<gene>
    <name evidence="2" type="ORF">PCOR1329_LOCUS40223</name>
</gene>